<dbReference type="PANTHER" id="PTHR36456:SF1">
    <property type="entry name" value="UPF0232 PROTEIN SCO3875"/>
    <property type="match status" value="1"/>
</dbReference>
<evidence type="ECO:0000313" key="3">
    <source>
        <dbReference type="Proteomes" id="UP001200537"/>
    </source>
</evidence>
<reference evidence="2" key="1">
    <citation type="submission" date="2022-01" db="EMBL/GenBank/DDBJ databases">
        <title>Collection of gut derived symbiotic bacterial strains cultured from healthy donors.</title>
        <authorList>
            <person name="Lin H."/>
            <person name="Kohout C."/>
            <person name="Waligurski E."/>
            <person name="Pamer E.G."/>
        </authorList>
    </citation>
    <scope>NUCLEOTIDE SEQUENCE</scope>
    <source>
        <strain evidence="2">DFI.7.46</strain>
    </source>
</reference>
<dbReference type="EMBL" id="JAKNHJ010000014">
    <property type="protein sequence ID" value="MCG4618344.1"/>
    <property type="molecule type" value="Genomic_DNA"/>
</dbReference>
<evidence type="ECO:0000256" key="1">
    <source>
        <dbReference type="SAM" id="MobiDB-lite"/>
    </source>
</evidence>
<comment type="caution">
    <text evidence="2">The sequence shown here is derived from an EMBL/GenBank/DDBJ whole genome shotgun (WGS) entry which is preliminary data.</text>
</comment>
<accession>A0AAJ1BCF7</accession>
<dbReference type="RefSeq" id="WP_024059578.1">
    <property type="nucleotide sequence ID" value="NZ_JAGZVZ010000007.1"/>
</dbReference>
<dbReference type="InterPro" id="IPR007922">
    <property type="entry name" value="DciA-like"/>
</dbReference>
<gene>
    <name evidence="2" type="ORF">L0M99_07550</name>
</gene>
<dbReference type="Pfam" id="PF05258">
    <property type="entry name" value="DciA"/>
    <property type="match status" value="1"/>
</dbReference>
<protein>
    <submittedName>
        <fullName evidence="2">DciA family protein</fullName>
    </submittedName>
</protein>
<dbReference type="AlphaFoldDB" id="A0AAJ1BCF7"/>
<proteinExistence type="predicted"/>
<sequence length="222" mass="24578">MSEQPQENPTYTQRMLRAAQEHAFSQGLIRMSASELRRFRGRRNWDGLATSPMAEDASATEFGEISLGRVKAINDSYARQQVPGLAQLQPSPGLAGAGNGGRWSRREPRSLGTVWKTYVRNFGLGKLLDEGKLKADWEQIVGPQVAQHAQIESIKDGDVILRCDSTRWASELRNLTPQLMGLIEDHAGAVVIKRLIVLGPKAPSWKYGPRSVKGRGPRDTYG</sequence>
<name>A0AAJ1BCF7_9ACTO</name>
<dbReference type="PANTHER" id="PTHR36456">
    <property type="entry name" value="UPF0232 PROTEIN SCO3875"/>
    <property type="match status" value="1"/>
</dbReference>
<evidence type="ECO:0000313" key="2">
    <source>
        <dbReference type="EMBL" id="MCG4618344.1"/>
    </source>
</evidence>
<dbReference type="Proteomes" id="UP001200537">
    <property type="component" value="Unassembled WGS sequence"/>
</dbReference>
<organism evidence="2 3">
    <name type="scientific">Varibaculum cambriense</name>
    <dbReference type="NCBI Taxonomy" id="184870"/>
    <lineage>
        <taxon>Bacteria</taxon>
        <taxon>Bacillati</taxon>
        <taxon>Actinomycetota</taxon>
        <taxon>Actinomycetes</taxon>
        <taxon>Actinomycetales</taxon>
        <taxon>Actinomycetaceae</taxon>
        <taxon>Varibaculum</taxon>
    </lineage>
</organism>
<feature type="region of interest" description="Disordered" evidence="1">
    <location>
        <begin position="84"/>
        <end position="106"/>
    </location>
</feature>